<reference evidence="2" key="1">
    <citation type="journal article" date="2019" name="Int. J. Syst. Evol. Microbiol.">
        <title>The Global Catalogue of Microorganisms (GCM) 10K type strain sequencing project: providing services to taxonomists for standard genome sequencing and annotation.</title>
        <authorList>
            <consortium name="The Broad Institute Genomics Platform"/>
            <consortium name="The Broad Institute Genome Sequencing Center for Infectious Disease"/>
            <person name="Wu L."/>
            <person name="Ma J."/>
        </authorList>
    </citation>
    <scope>NUCLEOTIDE SEQUENCE [LARGE SCALE GENOMIC DNA]</scope>
    <source>
        <strain evidence="2">CGMCC 4.7237</strain>
    </source>
</reference>
<protein>
    <submittedName>
        <fullName evidence="1">Uncharacterized protein</fullName>
    </submittedName>
</protein>
<comment type="caution">
    <text evidence="1">The sequence shown here is derived from an EMBL/GenBank/DDBJ whole genome shotgun (WGS) entry which is preliminary data.</text>
</comment>
<dbReference type="Gene3D" id="3.40.47.10">
    <property type="match status" value="1"/>
</dbReference>
<gene>
    <name evidence="1" type="ORF">ACFO3J_17060</name>
</gene>
<dbReference type="Proteomes" id="UP001595765">
    <property type="component" value="Unassembled WGS sequence"/>
</dbReference>
<proteinExistence type="predicted"/>
<accession>A0ABV8HML6</accession>
<dbReference type="RefSeq" id="WP_386430283.1">
    <property type="nucleotide sequence ID" value="NZ_JBHSBB010000011.1"/>
</dbReference>
<dbReference type="SUPFAM" id="SSF53901">
    <property type="entry name" value="Thiolase-like"/>
    <property type="match status" value="1"/>
</dbReference>
<name>A0ABV8HML6_9ACTN</name>
<keyword evidence="2" id="KW-1185">Reference proteome</keyword>
<dbReference type="InterPro" id="IPR016039">
    <property type="entry name" value="Thiolase-like"/>
</dbReference>
<sequence>MLRIVTAPGPRPEPGPLQLAGAVGLGFSTDSPTALDPDLRVFVGDLVRPYGLPLDEERITAGSGQSYAEMGEAVIAELVTPDRPVDLLIEVFASPDIQPGRAASVHLGSHCPGQPFAFALTEQGTAGAFSALRLVRSYLAGGAFERALVLVMEQAGLPYVPPDGTPVADRARAVGLLWERASDLTVTLPGESARLRPPEAHERIGAALAETPATRREPLLLLGPGLADFAAPPGAETLRARRENPYTGLWSLLADTLPRVRAERRSVLVAEYDPLLGYLDLARLRVP</sequence>
<dbReference type="EMBL" id="JBHSBB010000011">
    <property type="protein sequence ID" value="MFC4033185.1"/>
    <property type="molecule type" value="Genomic_DNA"/>
</dbReference>
<evidence type="ECO:0000313" key="1">
    <source>
        <dbReference type="EMBL" id="MFC4033185.1"/>
    </source>
</evidence>
<organism evidence="1 2">
    <name type="scientific">Streptomyces polygonati</name>
    <dbReference type="NCBI Taxonomy" id="1617087"/>
    <lineage>
        <taxon>Bacteria</taxon>
        <taxon>Bacillati</taxon>
        <taxon>Actinomycetota</taxon>
        <taxon>Actinomycetes</taxon>
        <taxon>Kitasatosporales</taxon>
        <taxon>Streptomycetaceae</taxon>
        <taxon>Streptomyces</taxon>
    </lineage>
</organism>
<evidence type="ECO:0000313" key="2">
    <source>
        <dbReference type="Proteomes" id="UP001595765"/>
    </source>
</evidence>